<protein>
    <submittedName>
        <fullName evidence="1">Type III pantothenate kinase</fullName>
        <ecNumber evidence="1">2.7.1.33</ecNumber>
    </submittedName>
</protein>
<sequence>MSQLIIDIGNTRVKYAVFDLDKIITILSTQNFDLEILTQIIEQYSPSSAIISDVRNNGDQMKETLNKSIRKVILLSEKTDVPIHNSYKTPETLGKDRLAAVVGAWDLFPNKNSLVIDAGTAITYDFIDSNGTYLGGNISPGLQTRYRALHDYTGKLPYLIAESTEDEIGKDTNTAIHNGVGLGLLFEVERYISFFSKKYCDLHIIITGGDAQYFETKLKNSIFVNFNITLIGLNRILRYNDK</sequence>
<keyword evidence="2" id="KW-1185">Reference proteome</keyword>
<reference evidence="1" key="1">
    <citation type="submission" date="2021-08" db="EMBL/GenBank/DDBJ databases">
        <title>Novel anaerobic bacterium isolated from sea squirt in East Sea, Republic of Korea.</title>
        <authorList>
            <person name="Nguyen T.H."/>
            <person name="Li Z."/>
            <person name="Lee Y.-J."/>
            <person name="Ko J."/>
            <person name="Kim S.-G."/>
        </authorList>
    </citation>
    <scope>NUCLEOTIDE SEQUENCE</scope>
    <source>
        <strain evidence="1">KCTC 25031</strain>
    </source>
</reference>
<name>A0AC61ND80_9BACT</name>
<accession>A0AC61ND80</accession>
<gene>
    <name evidence="1" type="ORF">K4L44_13130</name>
</gene>
<evidence type="ECO:0000313" key="2">
    <source>
        <dbReference type="Proteomes" id="UP000826212"/>
    </source>
</evidence>
<evidence type="ECO:0000313" key="1">
    <source>
        <dbReference type="EMBL" id="QZE13510.1"/>
    </source>
</evidence>
<dbReference type="EC" id="2.7.1.33" evidence="1"/>
<organism evidence="1 2">
    <name type="scientific">Halosquirtibacter laminarini</name>
    <dbReference type="NCBI Taxonomy" id="3374600"/>
    <lineage>
        <taxon>Bacteria</taxon>
        <taxon>Pseudomonadati</taxon>
        <taxon>Bacteroidota</taxon>
        <taxon>Bacteroidia</taxon>
        <taxon>Marinilabiliales</taxon>
        <taxon>Prolixibacteraceae</taxon>
        <taxon>Halosquirtibacter</taxon>
    </lineage>
</organism>
<keyword evidence="1" id="KW-0808">Transferase</keyword>
<proteinExistence type="predicted"/>
<dbReference type="Proteomes" id="UP000826212">
    <property type="component" value="Chromosome"/>
</dbReference>
<dbReference type="EMBL" id="CP081303">
    <property type="protein sequence ID" value="QZE13510.1"/>
    <property type="molecule type" value="Genomic_DNA"/>
</dbReference>
<keyword evidence="1" id="KW-0418">Kinase</keyword>